<sequence>VLSNTQFQQWHDGEDNRLLWIKGDSGKGKTMLLCGIIDELNISAPSCLLSFFFCQAT</sequence>
<reference evidence="3" key="2">
    <citation type="submission" date="2023-05" db="EMBL/GenBank/DDBJ databases">
        <authorList>
            <consortium name="Lawrence Berkeley National Laboratory"/>
            <person name="Steindorff A."/>
            <person name="Hensen N."/>
            <person name="Bonometti L."/>
            <person name="Westerberg I."/>
            <person name="Brannstrom I.O."/>
            <person name="Guillou S."/>
            <person name="Cros-Aarteil S."/>
            <person name="Calhoun S."/>
            <person name="Haridas S."/>
            <person name="Kuo A."/>
            <person name="Mondo S."/>
            <person name="Pangilinan J."/>
            <person name="Riley R."/>
            <person name="Labutti K."/>
            <person name="Andreopoulos B."/>
            <person name="Lipzen A."/>
            <person name="Chen C."/>
            <person name="Yanf M."/>
            <person name="Daum C."/>
            <person name="Ng V."/>
            <person name="Clum A."/>
            <person name="Ohm R."/>
            <person name="Martin F."/>
            <person name="Silar P."/>
            <person name="Natvig D."/>
            <person name="Lalanne C."/>
            <person name="Gautier V."/>
            <person name="Ament-Velasquez S.L."/>
            <person name="Kruys A."/>
            <person name="Hutchinson M.I."/>
            <person name="Powell A.J."/>
            <person name="Barry K."/>
            <person name="Miller A.N."/>
            <person name="Grigoriev I.V."/>
            <person name="Debuchy R."/>
            <person name="Gladieux P."/>
            <person name="Thoren M.H."/>
            <person name="Johannesson H."/>
        </authorList>
    </citation>
    <scope>NUCLEOTIDE SEQUENCE</scope>
    <source>
        <strain evidence="3">PSN309</strain>
    </source>
</reference>
<protein>
    <recommendedName>
        <fullName evidence="2">Nephrocystin 3-like N-terminal domain-containing protein</fullName>
    </recommendedName>
</protein>
<evidence type="ECO:0000259" key="2">
    <source>
        <dbReference type="Pfam" id="PF24883"/>
    </source>
</evidence>
<dbReference type="Proteomes" id="UP001302126">
    <property type="component" value="Unassembled WGS sequence"/>
</dbReference>
<evidence type="ECO:0000313" key="4">
    <source>
        <dbReference type="Proteomes" id="UP001302126"/>
    </source>
</evidence>
<feature type="domain" description="Nephrocystin 3-like N-terminal" evidence="2">
    <location>
        <begin position="2"/>
        <end position="55"/>
    </location>
</feature>
<comment type="caution">
    <text evidence="3">The sequence shown here is derived from an EMBL/GenBank/DDBJ whole genome shotgun (WGS) entry which is preliminary data.</text>
</comment>
<keyword evidence="1" id="KW-0677">Repeat</keyword>
<keyword evidence="4" id="KW-1185">Reference proteome</keyword>
<evidence type="ECO:0000313" key="3">
    <source>
        <dbReference type="EMBL" id="KAK4182014.1"/>
    </source>
</evidence>
<organism evidence="3 4">
    <name type="scientific">Podospora australis</name>
    <dbReference type="NCBI Taxonomy" id="1536484"/>
    <lineage>
        <taxon>Eukaryota</taxon>
        <taxon>Fungi</taxon>
        <taxon>Dikarya</taxon>
        <taxon>Ascomycota</taxon>
        <taxon>Pezizomycotina</taxon>
        <taxon>Sordariomycetes</taxon>
        <taxon>Sordariomycetidae</taxon>
        <taxon>Sordariales</taxon>
        <taxon>Podosporaceae</taxon>
        <taxon>Podospora</taxon>
    </lineage>
</organism>
<dbReference type="InterPro" id="IPR056884">
    <property type="entry name" value="NPHP3-like_N"/>
</dbReference>
<name>A0AAN6WH59_9PEZI</name>
<proteinExistence type="predicted"/>
<accession>A0AAN6WH59</accession>
<dbReference type="Pfam" id="PF24883">
    <property type="entry name" value="NPHP3_N"/>
    <property type="match status" value="1"/>
</dbReference>
<gene>
    <name evidence="3" type="ORF">QBC35DRAFT_358910</name>
</gene>
<reference evidence="3" key="1">
    <citation type="journal article" date="2023" name="Mol. Phylogenet. Evol.">
        <title>Genome-scale phylogeny and comparative genomics of the fungal order Sordariales.</title>
        <authorList>
            <person name="Hensen N."/>
            <person name="Bonometti L."/>
            <person name="Westerberg I."/>
            <person name="Brannstrom I.O."/>
            <person name="Guillou S."/>
            <person name="Cros-Aarteil S."/>
            <person name="Calhoun S."/>
            <person name="Haridas S."/>
            <person name="Kuo A."/>
            <person name="Mondo S."/>
            <person name="Pangilinan J."/>
            <person name="Riley R."/>
            <person name="LaButti K."/>
            <person name="Andreopoulos B."/>
            <person name="Lipzen A."/>
            <person name="Chen C."/>
            <person name="Yan M."/>
            <person name="Daum C."/>
            <person name="Ng V."/>
            <person name="Clum A."/>
            <person name="Steindorff A."/>
            <person name="Ohm R.A."/>
            <person name="Martin F."/>
            <person name="Silar P."/>
            <person name="Natvig D.O."/>
            <person name="Lalanne C."/>
            <person name="Gautier V."/>
            <person name="Ament-Velasquez S.L."/>
            <person name="Kruys A."/>
            <person name="Hutchinson M.I."/>
            <person name="Powell A.J."/>
            <person name="Barry K."/>
            <person name="Miller A.N."/>
            <person name="Grigoriev I.V."/>
            <person name="Debuchy R."/>
            <person name="Gladieux P."/>
            <person name="Hiltunen Thoren M."/>
            <person name="Johannesson H."/>
        </authorList>
    </citation>
    <scope>NUCLEOTIDE SEQUENCE</scope>
    <source>
        <strain evidence="3">PSN309</strain>
    </source>
</reference>
<evidence type="ECO:0000256" key="1">
    <source>
        <dbReference type="ARBA" id="ARBA00022737"/>
    </source>
</evidence>
<feature type="non-terminal residue" evidence="3">
    <location>
        <position position="57"/>
    </location>
</feature>
<feature type="non-terminal residue" evidence="3">
    <location>
        <position position="1"/>
    </location>
</feature>
<dbReference type="AlphaFoldDB" id="A0AAN6WH59"/>
<dbReference type="EMBL" id="MU864826">
    <property type="protein sequence ID" value="KAK4182014.1"/>
    <property type="molecule type" value="Genomic_DNA"/>
</dbReference>